<dbReference type="SUPFAM" id="SSF56112">
    <property type="entry name" value="Protein kinase-like (PK-like)"/>
    <property type="match status" value="1"/>
</dbReference>
<feature type="region of interest" description="Disordered" evidence="1">
    <location>
        <begin position="11"/>
        <end position="32"/>
    </location>
</feature>
<dbReference type="PANTHER" id="PTHR44329:SF214">
    <property type="entry name" value="PROTEIN KINASE DOMAIN-CONTAINING PROTEIN"/>
    <property type="match status" value="1"/>
</dbReference>
<reference evidence="3 4" key="1">
    <citation type="submission" date="2015-07" db="EMBL/GenBank/DDBJ databases">
        <authorList>
            <person name="Noorani M."/>
        </authorList>
    </citation>
    <scope>NUCLEOTIDE SEQUENCE [LARGE SCALE GENOMIC DNA]</scope>
    <source>
        <strain evidence="3">BBA 69670</strain>
    </source>
</reference>
<dbReference type="PANTHER" id="PTHR44329">
    <property type="entry name" value="SERINE/THREONINE-PROTEIN KINASE TNNI3K-RELATED"/>
    <property type="match status" value="1"/>
</dbReference>
<evidence type="ECO:0000313" key="3">
    <source>
        <dbReference type="EMBL" id="CUA67186.1"/>
    </source>
</evidence>
<gene>
    <name evidence="3" type="ORF">RSOLAG22IIIB_13296</name>
</gene>
<keyword evidence="3" id="KW-0808">Transferase</keyword>
<dbReference type="GO" id="GO:0004674">
    <property type="term" value="F:protein serine/threonine kinase activity"/>
    <property type="evidence" value="ECO:0007669"/>
    <property type="project" value="TreeGrafter"/>
</dbReference>
<feature type="domain" description="Protein kinase" evidence="2">
    <location>
        <begin position="157"/>
        <end position="422"/>
    </location>
</feature>
<name>A0A0K6FLS0_9AGAM</name>
<dbReference type="InterPro" id="IPR000719">
    <property type="entry name" value="Prot_kinase_dom"/>
</dbReference>
<dbReference type="EMBL" id="CYGV01000037">
    <property type="protein sequence ID" value="CUA67186.1"/>
    <property type="molecule type" value="Genomic_DNA"/>
</dbReference>
<dbReference type="InterPro" id="IPR011009">
    <property type="entry name" value="Kinase-like_dom_sf"/>
</dbReference>
<proteinExistence type="predicted"/>
<accession>A0A0K6FLS0</accession>
<dbReference type="InterPro" id="IPR051681">
    <property type="entry name" value="Ser/Thr_Kinases-Pseudokinases"/>
</dbReference>
<evidence type="ECO:0000313" key="4">
    <source>
        <dbReference type="Proteomes" id="UP000044841"/>
    </source>
</evidence>
<dbReference type="SMART" id="SM00220">
    <property type="entry name" value="S_TKc"/>
    <property type="match status" value="1"/>
</dbReference>
<sequence length="440" mass="47308">MSAQNLEKLVEDEKNIGGQSDTVRTGRSGRGWGGVAITAERTIGPNTFTCGLPPAKSQDLATNVSLYPSHSSSLFEGSLASSDTATRSDKSGSGSIATASDLLAGMPVSVVPRQAPATSGAPVELNTIGHLMSITEIVAQLENHGCRDVTALLDFSTSSAWPISTGGFGDVYKVNLMDSTEVAVKTTRIYVSSTDEGKKSLKHAARELYTWSKCDHRNVIKLLGLVIFRGQLGMVSLWMAHGNLPHYLSRYPQVDRCIIATQISEGLAYLHINNIVHGDLKGMNVLISSDGIPVLSDFGNAVLNSQSLCFTATTTTAAFSLRWTAPEILSSEGSSVRSKEADVYSLGMTILEAITGKPPYSEKSEQAVMFCVWRGVHPERPTEISPQSEQGEILWLLLGRCWSNDIQERPSSAEVAEAMGKVTRDGLRIPLSSDQADMLI</sequence>
<keyword evidence="4" id="KW-1185">Reference proteome</keyword>
<dbReference type="InterPro" id="IPR008271">
    <property type="entry name" value="Ser/Thr_kinase_AS"/>
</dbReference>
<dbReference type="GO" id="GO:0005524">
    <property type="term" value="F:ATP binding"/>
    <property type="evidence" value="ECO:0007669"/>
    <property type="project" value="InterPro"/>
</dbReference>
<dbReference type="Pfam" id="PF07714">
    <property type="entry name" value="PK_Tyr_Ser-Thr"/>
    <property type="match status" value="1"/>
</dbReference>
<evidence type="ECO:0000259" key="2">
    <source>
        <dbReference type="PROSITE" id="PS50011"/>
    </source>
</evidence>
<dbReference type="Gene3D" id="1.10.510.10">
    <property type="entry name" value="Transferase(Phosphotransferase) domain 1"/>
    <property type="match status" value="1"/>
</dbReference>
<dbReference type="PROSITE" id="PS00108">
    <property type="entry name" value="PROTEIN_KINASE_ST"/>
    <property type="match status" value="1"/>
</dbReference>
<dbReference type="AlphaFoldDB" id="A0A0K6FLS0"/>
<dbReference type="Proteomes" id="UP000044841">
    <property type="component" value="Unassembled WGS sequence"/>
</dbReference>
<dbReference type="PROSITE" id="PS50011">
    <property type="entry name" value="PROTEIN_KINASE_DOM"/>
    <property type="match status" value="1"/>
</dbReference>
<dbReference type="InterPro" id="IPR001245">
    <property type="entry name" value="Ser-Thr/Tyr_kinase_cat_dom"/>
</dbReference>
<keyword evidence="3" id="KW-0418">Kinase</keyword>
<evidence type="ECO:0000256" key="1">
    <source>
        <dbReference type="SAM" id="MobiDB-lite"/>
    </source>
</evidence>
<protein>
    <submittedName>
        <fullName evidence="3">Tyrosine-protein kinase SPK-1 [Girardia tigrina]</fullName>
    </submittedName>
</protein>
<organism evidence="3 4">
    <name type="scientific">Rhizoctonia solani</name>
    <dbReference type="NCBI Taxonomy" id="456999"/>
    <lineage>
        <taxon>Eukaryota</taxon>
        <taxon>Fungi</taxon>
        <taxon>Dikarya</taxon>
        <taxon>Basidiomycota</taxon>
        <taxon>Agaricomycotina</taxon>
        <taxon>Agaricomycetes</taxon>
        <taxon>Cantharellales</taxon>
        <taxon>Ceratobasidiaceae</taxon>
        <taxon>Rhizoctonia</taxon>
    </lineage>
</organism>